<feature type="compositionally biased region" description="Low complexity" evidence="2">
    <location>
        <begin position="1055"/>
        <end position="1076"/>
    </location>
</feature>
<feature type="compositionally biased region" description="Basic and acidic residues" evidence="2">
    <location>
        <begin position="917"/>
        <end position="932"/>
    </location>
</feature>
<feature type="compositionally biased region" description="Basic and acidic residues" evidence="2">
    <location>
        <begin position="1241"/>
        <end position="1254"/>
    </location>
</feature>
<dbReference type="OrthoDB" id="6368736at2759"/>
<sequence length="1990" mass="227392">MNFEVIDLPIHGDTNLLKEKIIKTDTLLKKYQENLTKLKRAAQLCKCMKKKYEDTKQSLESTLLENDRVNFKLETIQSKYQDADVEMKRLSRDLSELEDKYKQYTFEAQSTIQNLQHELRLLQDLKKSSSDSSDGSKLKCLESKLKKLQQAEKNYKAKIDKLNVQQSEIREEHQEEKSRLLKQIEKLTLQVHPEHDKFNLSPDSSNYTDPVNQIDHVNTQLDHDTHNGKESHSGSEMDTKLSNALKDLEIANIENVALKQQINMKTREIAVLKFKNAEKAVKTVSAFIQTESFINRDRDISYPKIDNYLPDLTFESDSECAAPQQLFKGLNHDNNEPLPKQNNLPMMSSKTCEISTQTESSEVKISTPEKQLVVESVSVQTDSFINSEDACNTYSIDYFPDSSSESDPEDIGRNLEENLYKVSSSASGDKDETLPKASECLDDTQNLSTEKYYDTSIQNKDFDIISSRVNPVMVVMSTQTGIETISFATQTECNSISFSTQTETKTISFSSQTEFNCISTTTQTDGDSTTRDSIEDDTKMSDVGSLSDILAEMIDIPRLLSPIQDIVENIPEDKKIVEKNINKRRLKRRIIWAKRSLSPKYIPWKRKMIMRYPKSDITQDSVTKALQILKRANINFTISNESILPQYRHYCNQDQVVVSKNTENCFTEKLACCSASCRTNSSHMLLSNRGDSTELLGFFNAESETTKCTNVGLTRNTKYPKTNLLGFLNVKNAKGANIDMAKENKPDLVGETAKIVISKLKKEFNLIPKKKRRRDLSSSDSEMLEFGRDIQRPNKKMKWLQDLKHRRRIPREDTTTSGFESRETSTPVSQYSTMDKEKSGFKFNENTSFEVLSSNLESPISLSSTNNSLEISCNLSVSNVQPEPNISEDKYKVDEINSKNTITSIENTNSSKKKQPRDKLKSKTRKQFEEKMSMSGTTFKEFSPNSKNLEAFISPVSSTDNSSELSGNLALSENPELNIFETVEKKREFKSPDVDKIHAKETVTSTEKTKSKQNKQPMVKLKSKPLGQCKEKLLMSETSFEEFSSNLKNLETPISPLSSTNSSLNSSGNSALSLSNEHPASNISKTVEEKRDFKSPEDMYDLDETEVKKTIISIEKAKSKKKKQPMGKLKSRTLRQFKEKRLMYQTEPPKIVSVCNGTVEKKINTEKSRNKKAISNKTAKRKSSNGLMEAKLDISKQVEKTRIISNEETEKSRRAVEEKQVNVDEKVFVNAPSPQAPLKTSDSENQVKDNDNFKPDTVVDDLEMTSDTSIDDKIVILKPKKSKRKCKRKNAATPVRDNILSVSSDEEINSTCNLMPNPHNTRSMSKASSISDEEPTSNTKMDTIQTSLDSVDSQLKLLKAIESKQDNGDAKPDSIGHGIEKLTNTNSTLDESDGDRQTDTDSSDQEVDATPKGERLIQKDSQETEIIHLGRESSTATTETSMEHFDTDLDKKHDLTITEDKMDSGVESLKSKDSHEVSFCDYIDTPASPEPHSEYEDCDMKIIPLDRMECINSQDDSADKKAFQEKSQIGNRIRKSNRKKKINVVQNIVIKSADKIDKEENEDDVEKFEPCDILSKILNDMNKSKNSLKKQQTPKDFVIRSGSTNKLDDKEWRNMILDVAELVYCDEGITSFDPGNFEIQPLPQTYLKNLSLLEKADTIIKKLKLTNEDEGIRDEFVLEFSRFPPETVVNIILYCLTQDEDKTLGKYHPLLMLTKMEWTFLKLMLKLEQGKMKNIFEVYFKIVENQLYRKCAHIIVATITRLYVAICKLYGHVYRVRKLICETFYYSEDLAVILLFTVLSSWIEIFPMKDDVKCLPVAPVMVQLIHLKEIKNPHYKLEPLKVLLNQHYGYPRERLNCDEFFDGLVQDYLRNPTRMANFAIRLFCKYKNVDWLKKKINEIFKPLVYRIPVENENFKATVIVLLANICQHFRISGTDKYMVELKAWFSSLSEGDVPEVVQHSVHYALDKLSIVEEMTRRQIKGKRRKKLKKS</sequence>
<name>A0A9P0LDT1_ACAOB</name>
<feature type="coiled-coil region" evidence="1">
    <location>
        <begin position="73"/>
        <end position="114"/>
    </location>
</feature>
<evidence type="ECO:0000256" key="1">
    <source>
        <dbReference type="SAM" id="Coils"/>
    </source>
</evidence>
<feature type="coiled-coil region" evidence="1">
    <location>
        <begin position="241"/>
        <end position="268"/>
    </location>
</feature>
<gene>
    <name evidence="3" type="ORF">ACAOBT_LOCUS21600</name>
</gene>
<protein>
    <submittedName>
        <fullName evidence="3">Uncharacterized protein</fullName>
    </submittedName>
</protein>
<feature type="compositionally biased region" description="Basic residues" evidence="2">
    <location>
        <begin position="1169"/>
        <end position="1183"/>
    </location>
</feature>
<keyword evidence="4" id="KW-1185">Reference proteome</keyword>
<evidence type="ECO:0000256" key="2">
    <source>
        <dbReference type="SAM" id="MobiDB-lite"/>
    </source>
</evidence>
<feature type="compositionally biased region" description="Basic and acidic residues" evidence="2">
    <location>
        <begin position="1409"/>
        <end position="1431"/>
    </location>
</feature>
<comment type="caution">
    <text evidence="3">The sequence shown here is derived from an EMBL/GenBank/DDBJ whole genome shotgun (WGS) entry which is preliminary data.</text>
</comment>
<feature type="region of interest" description="Disordered" evidence="2">
    <location>
        <begin position="1163"/>
        <end position="1192"/>
    </location>
</feature>
<feature type="region of interest" description="Disordered" evidence="2">
    <location>
        <begin position="1363"/>
        <end position="1444"/>
    </location>
</feature>
<feature type="compositionally biased region" description="Basic and acidic residues" evidence="2">
    <location>
        <begin position="1086"/>
        <end position="1097"/>
    </location>
</feature>
<keyword evidence="1" id="KW-0175">Coiled coil</keyword>
<feature type="region of interest" description="Disordered" evidence="2">
    <location>
        <begin position="810"/>
        <end position="833"/>
    </location>
</feature>
<feature type="region of interest" description="Disordered" evidence="2">
    <location>
        <begin position="1230"/>
        <end position="1258"/>
    </location>
</feature>
<feature type="region of interest" description="Disordered" evidence="2">
    <location>
        <begin position="1310"/>
        <end position="1343"/>
    </location>
</feature>
<reference evidence="3" key="1">
    <citation type="submission" date="2022-03" db="EMBL/GenBank/DDBJ databases">
        <authorList>
            <person name="Sayadi A."/>
        </authorList>
    </citation>
    <scope>NUCLEOTIDE SEQUENCE</scope>
</reference>
<accession>A0A9P0LDT1</accession>
<feature type="compositionally biased region" description="Polar residues" evidence="2">
    <location>
        <begin position="815"/>
        <end position="833"/>
    </location>
</feature>
<proteinExistence type="predicted"/>
<feature type="region of interest" description="Disordered" evidence="2">
    <location>
        <begin position="1000"/>
        <end position="1024"/>
    </location>
</feature>
<evidence type="ECO:0000313" key="3">
    <source>
        <dbReference type="EMBL" id="CAH1993598.1"/>
    </source>
</evidence>
<dbReference type="EMBL" id="CAKOFQ010007176">
    <property type="protein sequence ID" value="CAH1993598.1"/>
    <property type="molecule type" value="Genomic_DNA"/>
</dbReference>
<feature type="region of interest" description="Disordered" evidence="2">
    <location>
        <begin position="1051"/>
        <end position="1098"/>
    </location>
</feature>
<feature type="coiled-coil region" evidence="1">
    <location>
        <begin position="138"/>
        <end position="190"/>
    </location>
</feature>
<feature type="compositionally biased region" description="Basic and acidic residues" evidence="2">
    <location>
        <begin position="1363"/>
        <end position="1380"/>
    </location>
</feature>
<evidence type="ECO:0000313" key="4">
    <source>
        <dbReference type="Proteomes" id="UP001152888"/>
    </source>
</evidence>
<dbReference type="Proteomes" id="UP001152888">
    <property type="component" value="Unassembled WGS sequence"/>
</dbReference>
<organism evidence="3 4">
    <name type="scientific">Acanthoscelides obtectus</name>
    <name type="common">Bean weevil</name>
    <name type="synonym">Bruchus obtectus</name>
    <dbReference type="NCBI Taxonomy" id="200917"/>
    <lineage>
        <taxon>Eukaryota</taxon>
        <taxon>Metazoa</taxon>
        <taxon>Ecdysozoa</taxon>
        <taxon>Arthropoda</taxon>
        <taxon>Hexapoda</taxon>
        <taxon>Insecta</taxon>
        <taxon>Pterygota</taxon>
        <taxon>Neoptera</taxon>
        <taxon>Endopterygota</taxon>
        <taxon>Coleoptera</taxon>
        <taxon>Polyphaga</taxon>
        <taxon>Cucujiformia</taxon>
        <taxon>Chrysomeloidea</taxon>
        <taxon>Chrysomelidae</taxon>
        <taxon>Bruchinae</taxon>
        <taxon>Bruchini</taxon>
        <taxon>Acanthoscelides</taxon>
    </lineage>
</organism>
<feature type="region of interest" description="Disordered" evidence="2">
    <location>
        <begin position="902"/>
        <end position="932"/>
    </location>
</feature>